<accession>A0A7R7ZNG5</accession>
<dbReference type="KEGG" id="ache:ACHE_50063A"/>
<gene>
    <name evidence="1" type="ORF">ACHE_50063A</name>
</gene>
<dbReference type="Proteomes" id="UP000637239">
    <property type="component" value="Chromosome 5"/>
</dbReference>
<evidence type="ECO:0000313" key="2">
    <source>
        <dbReference type="Proteomes" id="UP000637239"/>
    </source>
</evidence>
<name>A0A7R7ZNG5_ASPCH</name>
<dbReference type="GeneID" id="66983223"/>
<keyword evidence="2" id="KW-1185">Reference proteome</keyword>
<reference evidence="1" key="2">
    <citation type="submission" date="2021-02" db="EMBL/GenBank/DDBJ databases">
        <title>Aspergillus chevalieri M1 genome sequence.</title>
        <authorList>
            <person name="Kadooka C."/>
            <person name="Mori K."/>
            <person name="Futagami T."/>
        </authorList>
    </citation>
    <scope>NUCLEOTIDE SEQUENCE</scope>
    <source>
        <strain evidence="1">M1</strain>
    </source>
</reference>
<proteinExistence type="predicted"/>
<evidence type="ECO:0000313" key="1">
    <source>
        <dbReference type="EMBL" id="BCR88865.1"/>
    </source>
</evidence>
<sequence length="53" mass="5848">MAENEVNRIIQARFGDDNGLKIADIIENKPIQADGTLSLNGAGLKTWEYPFKA</sequence>
<reference evidence="1" key="1">
    <citation type="submission" date="2021-01" db="EMBL/GenBank/DDBJ databases">
        <authorList>
            <consortium name="Aspergillus chevalieri M1 genome sequencing consortium"/>
            <person name="Kazuki M."/>
            <person name="Futagami T."/>
        </authorList>
    </citation>
    <scope>NUCLEOTIDE SEQUENCE</scope>
    <source>
        <strain evidence="1">M1</strain>
    </source>
</reference>
<dbReference type="AlphaFoldDB" id="A0A7R7ZNG5"/>
<dbReference type="EMBL" id="AP024420">
    <property type="protein sequence ID" value="BCR88865.1"/>
    <property type="molecule type" value="Genomic_DNA"/>
</dbReference>
<dbReference type="RefSeq" id="XP_043137387.1">
    <property type="nucleotide sequence ID" value="XM_043279737.1"/>
</dbReference>
<protein>
    <submittedName>
        <fullName evidence="1">Uncharacterized protein</fullName>
    </submittedName>
</protein>
<organism evidence="1 2">
    <name type="scientific">Aspergillus chevalieri</name>
    <name type="common">Eurotium chevalieri</name>
    <dbReference type="NCBI Taxonomy" id="182096"/>
    <lineage>
        <taxon>Eukaryota</taxon>
        <taxon>Fungi</taxon>
        <taxon>Dikarya</taxon>
        <taxon>Ascomycota</taxon>
        <taxon>Pezizomycotina</taxon>
        <taxon>Eurotiomycetes</taxon>
        <taxon>Eurotiomycetidae</taxon>
        <taxon>Eurotiales</taxon>
        <taxon>Aspergillaceae</taxon>
        <taxon>Aspergillus</taxon>
        <taxon>Aspergillus subgen. Aspergillus</taxon>
    </lineage>
</organism>